<comment type="caution">
    <text evidence="1">The sequence shown here is derived from an EMBL/GenBank/DDBJ whole genome shotgun (WGS) entry which is preliminary data.</text>
</comment>
<gene>
    <name evidence="1" type="ORF">PFISCL1PPCAC_3061</name>
</gene>
<reference evidence="1" key="1">
    <citation type="submission" date="2023-10" db="EMBL/GenBank/DDBJ databases">
        <title>Genome assembly of Pristionchus species.</title>
        <authorList>
            <person name="Yoshida K."/>
            <person name="Sommer R.J."/>
        </authorList>
    </citation>
    <scope>NUCLEOTIDE SEQUENCE</scope>
    <source>
        <strain evidence="1">RS5133</strain>
    </source>
</reference>
<dbReference type="EMBL" id="BTSY01000001">
    <property type="protein sequence ID" value="GMT11764.1"/>
    <property type="molecule type" value="Genomic_DNA"/>
</dbReference>
<keyword evidence="2" id="KW-1185">Reference proteome</keyword>
<proteinExistence type="predicted"/>
<sequence>SDLESIKCVNQKMRAFAEYRRPRVEKKQMGGLRITPLNPCLVCHVFYLFFEPSSDAFYSYQIFNPVKCALSNKDVMLERRAFHSEICSNQPITKEVSRSFASRPNNNQIPLIFFARLRRLLMNSSI</sequence>
<dbReference type="Proteomes" id="UP001432322">
    <property type="component" value="Unassembled WGS sequence"/>
</dbReference>
<name>A0AAV5UXD5_9BILA</name>
<protein>
    <submittedName>
        <fullName evidence="1">Uncharacterized protein</fullName>
    </submittedName>
</protein>
<organism evidence="1 2">
    <name type="scientific">Pristionchus fissidentatus</name>
    <dbReference type="NCBI Taxonomy" id="1538716"/>
    <lineage>
        <taxon>Eukaryota</taxon>
        <taxon>Metazoa</taxon>
        <taxon>Ecdysozoa</taxon>
        <taxon>Nematoda</taxon>
        <taxon>Chromadorea</taxon>
        <taxon>Rhabditida</taxon>
        <taxon>Rhabditina</taxon>
        <taxon>Diplogasteromorpha</taxon>
        <taxon>Diplogasteroidea</taxon>
        <taxon>Neodiplogasteridae</taxon>
        <taxon>Pristionchus</taxon>
    </lineage>
</organism>
<evidence type="ECO:0000313" key="2">
    <source>
        <dbReference type="Proteomes" id="UP001432322"/>
    </source>
</evidence>
<feature type="non-terminal residue" evidence="1">
    <location>
        <position position="126"/>
    </location>
</feature>
<accession>A0AAV5UXD5</accession>
<feature type="non-terminal residue" evidence="1">
    <location>
        <position position="1"/>
    </location>
</feature>
<evidence type="ECO:0000313" key="1">
    <source>
        <dbReference type="EMBL" id="GMT11764.1"/>
    </source>
</evidence>
<dbReference type="AlphaFoldDB" id="A0AAV5UXD5"/>